<feature type="DNA-binding region" description="H-T-H motif" evidence="2">
    <location>
        <begin position="242"/>
        <end position="261"/>
    </location>
</feature>
<dbReference type="InterPro" id="IPR036271">
    <property type="entry name" value="Tet_transcr_reg_TetR-rel_C_sf"/>
</dbReference>
<feature type="domain" description="HTH tetR-type" evidence="3">
    <location>
        <begin position="15"/>
        <end position="75"/>
    </location>
</feature>
<evidence type="ECO:0000256" key="1">
    <source>
        <dbReference type="ARBA" id="ARBA00023125"/>
    </source>
</evidence>
<evidence type="ECO:0000259" key="3">
    <source>
        <dbReference type="PROSITE" id="PS50977"/>
    </source>
</evidence>
<dbReference type="SUPFAM" id="SSF48498">
    <property type="entry name" value="Tetracyclin repressor-like, C-terminal domain"/>
    <property type="match status" value="1"/>
</dbReference>
<proteinExistence type="predicted"/>
<evidence type="ECO:0000313" key="5">
    <source>
        <dbReference type="Proteomes" id="UP001172728"/>
    </source>
</evidence>
<dbReference type="InterPro" id="IPR001647">
    <property type="entry name" value="HTH_TetR"/>
</dbReference>
<comment type="caution">
    <text evidence="4">The sequence shown here is derived from an EMBL/GenBank/DDBJ whole genome shotgun (WGS) entry which is preliminary data.</text>
</comment>
<dbReference type="InterPro" id="IPR050109">
    <property type="entry name" value="HTH-type_TetR-like_transc_reg"/>
</dbReference>
<sequence>MSETMATEPVRRRPRDRRQVIEAAAAALFAERGYHRVAMQDVAREVGISAAALYRHFDNKYDLFREVALGLVGRLHDATQDVPPMAEPTPEAARVAVDALLEAFAGATIAMRATGGIYRWESRYLRPDDRHALRDEFAGLRRRLDEPAAVLRPTLDPATLDLTALAALSAIASVTTHRTAIPVAALRALVHEAALRVLMAVELPAPEAAEAGEEPARPRRRKDQLTQAGIALFAERGYHDVTIEEIAAAVDLTPSGVYRHFGGKAEILLTACGRAAAALDAAAEDALGHEEPREALRILETAYIRFAVEDRDLMDVYAADVGALEEEDQRRLRRVQRAHVDDWVELLARVRPELEPREARCLVHAAFNVVADLSVALRRSPAPVAKAWIAPVLEAVLGV</sequence>
<dbReference type="Pfam" id="PF00440">
    <property type="entry name" value="TetR_N"/>
    <property type="match status" value="2"/>
</dbReference>
<name>A0ABT8G6C4_9MICO</name>
<keyword evidence="5" id="KW-1185">Reference proteome</keyword>
<dbReference type="RefSeq" id="WP_301131066.1">
    <property type="nucleotide sequence ID" value="NZ_JAUHPW010000001.1"/>
</dbReference>
<organism evidence="4 5">
    <name type="scientific">Demequina litoralis</name>
    <dbReference type="NCBI Taxonomy" id="3051660"/>
    <lineage>
        <taxon>Bacteria</taxon>
        <taxon>Bacillati</taxon>
        <taxon>Actinomycetota</taxon>
        <taxon>Actinomycetes</taxon>
        <taxon>Micrococcales</taxon>
        <taxon>Demequinaceae</taxon>
        <taxon>Demequina</taxon>
    </lineage>
</organism>
<reference evidence="4" key="1">
    <citation type="submission" date="2023-06" db="EMBL/GenBank/DDBJ databases">
        <title>Sysu t00192.</title>
        <authorList>
            <person name="Gao L."/>
            <person name="Fang B.-Z."/>
            <person name="Li W.-J."/>
        </authorList>
    </citation>
    <scope>NUCLEOTIDE SEQUENCE</scope>
    <source>
        <strain evidence="4">SYSU T00192</strain>
    </source>
</reference>
<dbReference type="Proteomes" id="UP001172728">
    <property type="component" value="Unassembled WGS sequence"/>
</dbReference>
<accession>A0ABT8G6C4</accession>
<dbReference type="PANTHER" id="PTHR30055">
    <property type="entry name" value="HTH-TYPE TRANSCRIPTIONAL REGULATOR RUTR"/>
    <property type="match status" value="1"/>
</dbReference>
<feature type="DNA-binding region" description="H-T-H motif" evidence="2">
    <location>
        <begin position="38"/>
        <end position="57"/>
    </location>
</feature>
<evidence type="ECO:0000256" key="2">
    <source>
        <dbReference type="PROSITE-ProRule" id="PRU00335"/>
    </source>
</evidence>
<dbReference type="InterPro" id="IPR009057">
    <property type="entry name" value="Homeodomain-like_sf"/>
</dbReference>
<keyword evidence="1 2" id="KW-0238">DNA-binding</keyword>
<dbReference type="PANTHER" id="PTHR30055:SF237">
    <property type="entry name" value="TRANSCRIPTIONAL REPRESSOR MCE3R"/>
    <property type="match status" value="1"/>
</dbReference>
<protein>
    <submittedName>
        <fullName evidence="4">TetR/AcrR family transcriptional regulator</fullName>
    </submittedName>
</protein>
<dbReference type="PROSITE" id="PS50977">
    <property type="entry name" value="HTH_TETR_2"/>
    <property type="match status" value="2"/>
</dbReference>
<dbReference type="EMBL" id="JAUHPW010000001">
    <property type="protein sequence ID" value="MDN4474668.1"/>
    <property type="molecule type" value="Genomic_DNA"/>
</dbReference>
<dbReference type="Gene3D" id="1.10.10.60">
    <property type="entry name" value="Homeodomain-like"/>
    <property type="match status" value="2"/>
</dbReference>
<feature type="domain" description="HTH tetR-type" evidence="3">
    <location>
        <begin position="219"/>
        <end position="279"/>
    </location>
</feature>
<evidence type="ECO:0000313" key="4">
    <source>
        <dbReference type="EMBL" id="MDN4474668.1"/>
    </source>
</evidence>
<gene>
    <name evidence="4" type="ORF">QQX09_02240</name>
</gene>
<dbReference type="SUPFAM" id="SSF46689">
    <property type="entry name" value="Homeodomain-like"/>
    <property type="match status" value="2"/>
</dbReference>
<dbReference type="PRINTS" id="PR00455">
    <property type="entry name" value="HTHTETR"/>
</dbReference>
<dbReference type="Gene3D" id="1.10.357.10">
    <property type="entry name" value="Tetracycline Repressor, domain 2"/>
    <property type="match status" value="2"/>
</dbReference>